<dbReference type="GO" id="GO:0003677">
    <property type="term" value="F:DNA binding"/>
    <property type="evidence" value="ECO:0007669"/>
    <property type="project" value="UniProtKB-KW"/>
</dbReference>
<dbReference type="SMART" id="SM00421">
    <property type="entry name" value="HTH_LUXR"/>
    <property type="match status" value="1"/>
</dbReference>
<gene>
    <name evidence="5" type="ORF">METZ01_LOCUS98192</name>
</gene>
<organism evidence="5">
    <name type="scientific">marine metagenome</name>
    <dbReference type="NCBI Taxonomy" id="408172"/>
    <lineage>
        <taxon>unclassified sequences</taxon>
        <taxon>metagenomes</taxon>
        <taxon>ecological metagenomes</taxon>
    </lineage>
</organism>
<dbReference type="PRINTS" id="PR00038">
    <property type="entry name" value="HTHLUXR"/>
</dbReference>
<dbReference type="InterPro" id="IPR058245">
    <property type="entry name" value="NreC/VraR/RcsB-like_REC"/>
</dbReference>
<dbReference type="CDD" id="cd17535">
    <property type="entry name" value="REC_NarL-like"/>
    <property type="match status" value="1"/>
</dbReference>
<evidence type="ECO:0000313" key="5">
    <source>
        <dbReference type="EMBL" id="SVA45338.1"/>
    </source>
</evidence>
<feature type="domain" description="Response regulatory" evidence="4">
    <location>
        <begin position="12"/>
        <end position="128"/>
    </location>
</feature>
<evidence type="ECO:0000259" key="4">
    <source>
        <dbReference type="PROSITE" id="PS50110"/>
    </source>
</evidence>
<keyword evidence="2" id="KW-0238">DNA-binding</keyword>
<dbReference type="GO" id="GO:0000160">
    <property type="term" value="P:phosphorelay signal transduction system"/>
    <property type="evidence" value="ECO:0007669"/>
    <property type="project" value="InterPro"/>
</dbReference>
<dbReference type="PROSITE" id="PS50110">
    <property type="entry name" value="RESPONSE_REGULATORY"/>
    <property type="match status" value="1"/>
</dbReference>
<dbReference type="PROSITE" id="PS00622">
    <property type="entry name" value="HTH_LUXR_1"/>
    <property type="match status" value="1"/>
</dbReference>
<dbReference type="InterPro" id="IPR000792">
    <property type="entry name" value="Tscrpt_reg_LuxR_C"/>
</dbReference>
<dbReference type="PANTHER" id="PTHR45566">
    <property type="entry name" value="HTH-TYPE TRANSCRIPTIONAL REGULATOR YHJB-RELATED"/>
    <property type="match status" value="1"/>
</dbReference>
<evidence type="ECO:0000259" key="3">
    <source>
        <dbReference type="PROSITE" id="PS50043"/>
    </source>
</evidence>
<dbReference type="PANTHER" id="PTHR45566:SF1">
    <property type="entry name" value="HTH-TYPE TRANSCRIPTIONAL REGULATOR YHJB-RELATED"/>
    <property type="match status" value="1"/>
</dbReference>
<evidence type="ECO:0000256" key="2">
    <source>
        <dbReference type="ARBA" id="ARBA00023125"/>
    </source>
</evidence>
<dbReference type="EMBL" id="UINC01010169">
    <property type="protein sequence ID" value="SVA45338.1"/>
    <property type="molecule type" value="Genomic_DNA"/>
</dbReference>
<dbReference type="InterPro" id="IPR051015">
    <property type="entry name" value="EvgA-like"/>
</dbReference>
<dbReference type="Pfam" id="PF00072">
    <property type="entry name" value="Response_reg"/>
    <property type="match status" value="1"/>
</dbReference>
<protein>
    <recommendedName>
        <fullName evidence="6">HTH luxR-type domain-containing protein</fullName>
    </recommendedName>
</protein>
<dbReference type="CDD" id="cd06170">
    <property type="entry name" value="LuxR_C_like"/>
    <property type="match status" value="1"/>
</dbReference>
<dbReference type="GO" id="GO:0006355">
    <property type="term" value="P:regulation of DNA-templated transcription"/>
    <property type="evidence" value="ECO:0007669"/>
    <property type="project" value="InterPro"/>
</dbReference>
<dbReference type="InterPro" id="IPR016032">
    <property type="entry name" value="Sig_transdc_resp-reg_C-effctor"/>
</dbReference>
<dbReference type="AlphaFoldDB" id="A0A381W031"/>
<name>A0A381W031_9ZZZZ</name>
<sequence length="226" mass="25046">MKNIEDSRLKYKIVIADDHALVRGGLELVVKMAVPNTEIFQANSFDETINILNENFSIDLVLLDLMMPGMWKDSIQSITKQFPDVPIVIVSVKEDFESIHNSISLGASGFIPKTSAPEVTISAIQLVLAGGVYIPPHVLKPQTDTTELNEKSNDYNSINRLSKRQKQVLDLLSLGKSNQNIADDLGLTIPTIKMHVSAIFKKLNVKNRTEAVSIYSNLEKVSNLLS</sequence>
<feature type="domain" description="HTH luxR-type" evidence="3">
    <location>
        <begin position="154"/>
        <end position="219"/>
    </location>
</feature>
<dbReference type="InterPro" id="IPR011006">
    <property type="entry name" value="CheY-like_superfamily"/>
</dbReference>
<reference evidence="5" key="1">
    <citation type="submission" date="2018-05" db="EMBL/GenBank/DDBJ databases">
        <authorList>
            <person name="Lanie J.A."/>
            <person name="Ng W.-L."/>
            <person name="Kazmierczak K.M."/>
            <person name="Andrzejewski T.M."/>
            <person name="Davidsen T.M."/>
            <person name="Wayne K.J."/>
            <person name="Tettelin H."/>
            <person name="Glass J.I."/>
            <person name="Rusch D."/>
            <person name="Podicherti R."/>
            <person name="Tsui H.-C.T."/>
            <person name="Winkler M.E."/>
        </authorList>
    </citation>
    <scope>NUCLEOTIDE SEQUENCE</scope>
</reference>
<evidence type="ECO:0008006" key="6">
    <source>
        <dbReference type="Google" id="ProtNLM"/>
    </source>
</evidence>
<accession>A0A381W031</accession>
<dbReference type="Pfam" id="PF00196">
    <property type="entry name" value="GerE"/>
    <property type="match status" value="1"/>
</dbReference>
<dbReference type="SUPFAM" id="SSF46894">
    <property type="entry name" value="C-terminal effector domain of the bipartite response regulators"/>
    <property type="match status" value="1"/>
</dbReference>
<dbReference type="PROSITE" id="PS50043">
    <property type="entry name" value="HTH_LUXR_2"/>
    <property type="match status" value="1"/>
</dbReference>
<dbReference type="SUPFAM" id="SSF52172">
    <property type="entry name" value="CheY-like"/>
    <property type="match status" value="1"/>
</dbReference>
<dbReference type="SMART" id="SM00448">
    <property type="entry name" value="REC"/>
    <property type="match status" value="1"/>
</dbReference>
<dbReference type="InterPro" id="IPR001789">
    <property type="entry name" value="Sig_transdc_resp-reg_receiver"/>
</dbReference>
<keyword evidence="1" id="KW-0597">Phosphoprotein</keyword>
<proteinExistence type="predicted"/>
<dbReference type="Gene3D" id="3.40.50.2300">
    <property type="match status" value="1"/>
</dbReference>
<evidence type="ECO:0000256" key="1">
    <source>
        <dbReference type="ARBA" id="ARBA00022553"/>
    </source>
</evidence>